<dbReference type="InterPro" id="IPR044822">
    <property type="entry name" value="Myb_DNA-bind_4"/>
</dbReference>
<dbReference type="OrthoDB" id="2687617at2759"/>
<feature type="region of interest" description="Disordered" evidence="1">
    <location>
        <begin position="242"/>
        <end position="321"/>
    </location>
</feature>
<dbReference type="GeneID" id="64603199"/>
<evidence type="ECO:0000259" key="2">
    <source>
        <dbReference type="Pfam" id="PF13837"/>
    </source>
</evidence>
<evidence type="ECO:0000313" key="3">
    <source>
        <dbReference type="EMBL" id="KAG1788646.1"/>
    </source>
</evidence>
<dbReference type="AlphaFoldDB" id="A0A9P7DD70"/>
<protein>
    <recommendedName>
        <fullName evidence="2">Myb/SANT-like DNA-binding domain-containing protein</fullName>
    </recommendedName>
</protein>
<organism evidence="3 4">
    <name type="scientific">Suillus plorans</name>
    <dbReference type="NCBI Taxonomy" id="116603"/>
    <lineage>
        <taxon>Eukaryota</taxon>
        <taxon>Fungi</taxon>
        <taxon>Dikarya</taxon>
        <taxon>Basidiomycota</taxon>
        <taxon>Agaricomycotina</taxon>
        <taxon>Agaricomycetes</taxon>
        <taxon>Agaricomycetidae</taxon>
        <taxon>Boletales</taxon>
        <taxon>Suillineae</taxon>
        <taxon>Suillaceae</taxon>
        <taxon>Suillus</taxon>
    </lineage>
</organism>
<evidence type="ECO:0000256" key="1">
    <source>
        <dbReference type="SAM" id="MobiDB-lite"/>
    </source>
</evidence>
<feature type="region of interest" description="Disordered" evidence="1">
    <location>
        <begin position="207"/>
        <end position="229"/>
    </location>
</feature>
<feature type="domain" description="Myb/SANT-like DNA-binding" evidence="2">
    <location>
        <begin position="46"/>
        <end position="121"/>
    </location>
</feature>
<dbReference type="Gene3D" id="1.10.10.60">
    <property type="entry name" value="Homeodomain-like"/>
    <property type="match status" value="1"/>
</dbReference>
<feature type="compositionally biased region" description="Polar residues" evidence="1">
    <location>
        <begin position="277"/>
        <end position="293"/>
    </location>
</feature>
<keyword evidence="4" id="KW-1185">Reference proteome</keyword>
<sequence>MPASTSQRRISSYQRRQIVSTVAAIILCTQFQLFMMTQKGESKPKAQWCEEEVDAFLVYLQSQVSKIAGTTFKDETFNEAAKKLVGLQKQGPDKDMAQCKRKWQALKQIYNAIERYRNNRSGCHWDNVNGANIQGEAAELQWNQFITANNSNKVMKPFKNNGWRHWQKMSEILPNGSGAQGASAYNPASLAVGASAALPINAEAGGSSSIQASEAPNAEASGSRLAAAPQAGWDQIKSALPSITPGVAGSSMNIPPPPSSIAPSSTGKRSHSDMILSPSTAQTTSLVDSSHASNVDKKPKLSTHGKSQAGRTRKGSRAAKDAASTAVFMNLQGSINSLTDSLRTSASNTDQNETRVLDERLQAVLAMQEEELITEDESVTLMNVFARSPAVCAIYLAAKSERRVPYLRSVLDQAARGEFGVF</sequence>
<proteinExistence type="predicted"/>
<accession>A0A9P7DD70</accession>
<reference evidence="3" key="1">
    <citation type="journal article" date="2020" name="New Phytol.">
        <title>Comparative genomics reveals dynamic genome evolution in host specialist ectomycorrhizal fungi.</title>
        <authorList>
            <person name="Lofgren L.A."/>
            <person name="Nguyen N.H."/>
            <person name="Vilgalys R."/>
            <person name="Ruytinx J."/>
            <person name="Liao H.L."/>
            <person name="Branco S."/>
            <person name="Kuo A."/>
            <person name="LaButti K."/>
            <person name="Lipzen A."/>
            <person name="Andreopoulos W."/>
            <person name="Pangilinan J."/>
            <person name="Riley R."/>
            <person name="Hundley H."/>
            <person name="Na H."/>
            <person name="Barry K."/>
            <person name="Grigoriev I.V."/>
            <person name="Stajich J.E."/>
            <person name="Kennedy P.G."/>
        </authorList>
    </citation>
    <scope>NUCLEOTIDE SEQUENCE</scope>
    <source>
        <strain evidence="3">S12</strain>
    </source>
</reference>
<evidence type="ECO:0000313" key="4">
    <source>
        <dbReference type="Proteomes" id="UP000719766"/>
    </source>
</evidence>
<gene>
    <name evidence="3" type="ORF">HD556DRAFT_1529848</name>
</gene>
<dbReference type="RefSeq" id="XP_041155837.1">
    <property type="nucleotide sequence ID" value="XM_041309435.1"/>
</dbReference>
<dbReference type="EMBL" id="JABBWE010000066">
    <property type="protein sequence ID" value="KAG1788646.1"/>
    <property type="molecule type" value="Genomic_DNA"/>
</dbReference>
<dbReference type="Proteomes" id="UP000719766">
    <property type="component" value="Unassembled WGS sequence"/>
</dbReference>
<name>A0A9P7DD70_9AGAM</name>
<dbReference type="Pfam" id="PF13837">
    <property type="entry name" value="Myb_DNA-bind_4"/>
    <property type="match status" value="1"/>
</dbReference>
<comment type="caution">
    <text evidence="3">The sequence shown here is derived from an EMBL/GenBank/DDBJ whole genome shotgun (WGS) entry which is preliminary data.</text>
</comment>